<evidence type="ECO:0000256" key="1">
    <source>
        <dbReference type="SAM" id="Phobius"/>
    </source>
</evidence>
<protein>
    <submittedName>
        <fullName evidence="2">Uncharacterized protein</fullName>
    </submittedName>
</protein>
<gene>
    <name evidence="2" type="ORF">S01H1_18728</name>
</gene>
<name>X0T767_9ZZZZ</name>
<keyword evidence="1" id="KW-0472">Membrane</keyword>
<sequence>YENFGDFARGIVDGKNLFFFLSVAAVFLFMSVRAIENRRTI</sequence>
<keyword evidence="1" id="KW-0812">Transmembrane</keyword>
<proteinExistence type="predicted"/>
<dbReference type="AlphaFoldDB" id="X0T767"/>
<evidence type="ECO:0000313" key="2">
    <source>
        <dbReference type="EMBL" id="GAF89039.1"/>
    </source>
</evidence>
<comment type="caution">
    <text evidence="2">The sequence shown here is derived from an EMBL/GenBank/DDBJ whole genome shotgun (WGS) entry which is preliminary data.</text>
</comment>
<accession>X0T767</accession>
<feature type="non-terminal residue" evidence="2">
    <location>
        <position position="1"/>
    </location>
</feature>
<organism evidence="2">
    <name type="scientific">marine sediment metagenome</name>
    <dbReference type="NCBI Taxonomy" id="412755"/>
    <lineage>
        <taxon>unclassified sequences</taxon>
        <taxon>metagenomes</taxon>
        <taxon>ecological metagenomes</taxon>
    </lineage>
</organism>
<dbReference type="EMBL" id="BARS01010040">
    <property type="protein sequence ID" value="GAF89039.1"/>
    <property type="molecule type" value="Genomic_DNA"/>
</dbReference>
<keyword evidence="1" id="KW-1133">Transmembrane helix</keyword>
<feature type="transmembrane region" description="Helical" evidence="1">
    <location>
        <begin position="17"/>
        <end position="35"/>
    </location>
</feature>
<reference evidence="2" key="1">
    <citation type="journal article" date="2014" name="Front. Microbiol.">
        <title>High frequency of phylogenetically diverse reductive dehalogenase-homologous genes in deep subseafloor sedimentary metagenomes.</title>
        <authorList>
            <person name="Kawai M."/>
            <person name="Futagami T."/>
            <person name="Toyoda A."/>
            <person name="Takaki Y."/>
            <person name="Nishi S."/>
            <person name="Hori S."/>
            <person name="Arai W."/>
            <person name="Tsubouchi T."/>
            <person name="Morono Y."/>
            <person name="Uchiyama I."/>
            <person name="Ito T."/>
            <person name="Fujiyama A."/>
            <person name="Inagaki F."/>
            <person name="Takami H."/>
        </authorList>
    </citation>
    <scope>NUCLEOTIDE SEQUENCE</scope>
    <source>
        <strain evidence="2">Expedition CK06-06</strain>
    </source>
</reference>